<evidence type="ECO:0000313" key="8">
    <source>
        <dbReference type="EMBL" id="AQS41794.1"/>
    </source>
</evidence>
<feature type="domain" description="Metallo-beta-lactamase" evidence="7">
    <location>
        <begin position="21"/>
        <end position="220"/>
    </location>
</feature>
<dbReference type="Pfam" id="PF22505">
    <property type="entry name" value="RNase_J_b_CASP"/>
    <property type="match status" value="1"/>
</dbReference>
<dbReference type="InterPro" id="IPR011108">
    <property type="entry name" value="RMMBL"/>
</dbReference>
<keyword evidence="5" id="KW-0269">Exonuclease</keyword>
<evidence type="ECO:0000259" key="7">
    <source>
        <dbReference type="SMART" id="SM00849"/>
    </source>
</evidence>
<evidence type="ECO:0000256" key="5">
    <source>
        <dbReference type="ARBA" id="ARBA00022839"/>
    </source>
</evidence>
<dbReference type="Gene3D" id="3.10.20.580">
    <property type="match status" value="1"/>
</dbReference>
<evidence type="ECO:0000256" key="3">
    <source>
        <dbReference type="ARBA" id="ARBA00022801"/>
    </source>
</evidence>
<dbReference type="GO" id="GO:0003723">
    <property type="term" value="F:RNA binding"/>
    <property type="evidence" value="ECO:0007669"/>
    <property type="project" value="UniProtKB-KW"/>
</dbReference>
<name>A0A1U9JV94_9HYPH</name>
<dbReference type="Proteomes" id="UP000188912">
    <property type="component" value="Chromosome"/>
</dbReference>
<organism evidence="8 9">
    <name type="scientific">Candidatus Tokpelaia hoelldobleri</name>
    <dbReference type="NCBI Taxonomy" id="1902579"/>
    <lineage>
        <taxon>Bacteria</taxon>
        <taxon>Pseudomonadati</taxon>
        <taxon>Pseudomonadota</taxon>
        <taxon>Alphaproteobacteria</taxon>
        <taxon>Hyphomicrobiales</taxon>
        <taxon>Candidatus Tokpelaia</taxon>
    </lineage>
</organism>
<dbReference type="GO" id="GO:0004527">
    <property type="term" value="F:exonuclease activity"/>
    <property type="evidence" value="ECO:0007669"/>
    <property type="project" value="UniProtKB-KW"/>
</dbReference>
<dbReference type="Gene3D" id="3.60.15.10">
    <property type="entry name" value="Ribonuclease Z/Hydroxyacylglutathione hydrolase-like"/>
    <property type="match status" value="1"/>
</dbReference>
<dbReference type="Pfam" id="PF12706">
    <property type="entry name" value="Lactamase_B_2"/>
    <property type="match status" value="1"/>
</dbReference>
<evidence type="ECO:0000256" key="2">
    <source>
        <dbReference type="ARBA" id="ARBA00022723"/>
    </source>
</evidence>
<keyword evidence="9" id="KW-1185">Reference proteome</keyword>
<dbReference type="InterPro" id="IPR042173">
    <property type="entry name" value="RNase_J_2"/>
</dbReference>
<dbReference type="GO" id="GO:0046872">
    <property type="term" value="F:metal ion binding"/>
    <property type="evidence" value="ECO:0007669"/>
    <property type="project" value="UniProtKB-KW"/>
</dbReference>
<dbReference type="Gene3D" id="3.40.50.10710">
    <property type="entry name" value="Metallo-hydrolase/oxidoreductase"/>
    <property type="match status" value="1"/>
</dbReference>
<dbReference type="STRING" id="1902579.BHV28_11060"/>
<dbReference type="AlphaFoldDB" id="A0A1U9JV94"/>
<keyword evidence="6" id="KW-0694">RNA-binding</keyword>
<evidence type="ECO:0000256" key="6">
    <source>
        <dbReference type="ARBA" id="ARBA00022884"/>
    </source>
</evidence>
<keyword evidence="3" id="KW-0378">Hydrolase</keyword>
<dbReference type="CDD" id="cd07714">
    <property type="entry name" value="RNaseJ_MBL-fold"/>
    <property type="match status" value="1"/>
</dbReference>
<keyword evidence="2" id="KW-0479">Metal-binding</keyword>
<dbReference type="InterPro" id="IPR055132">
    <property type="entry name" value="RNase_J_b_CASP"/>
</dbReference>
<dbReference type="Pfam" id="PF07521">
    <property type="entry name" value="RMMBL"/>
    <property type="match status" value="1"/>
</dbReference>
<accession>A0A1U9JV94</accession>
<dbReference type="Pfam" id="PF17770">
    <property type="entry name" value="RNase_J_C"/>
    <property type="match status" value="1"/>
</dbReference>
<sequence>MSAAQSAEFVFLPLGGVGEIGMNLAAYGYGPEDKREWLIVDMGVSFAGEDLPGADLILPDIRFLENERHNIRALVLTHAHEDHFGAVLDLWPRLKVPVYCTPFTAGLLETKRMTDFASYELPVQVFKAGDRFEAGAFAIEAIAVNHSIPDPVALAIRTPLGLAIHTGDWKIDSAPTLGEKTDEKRFRELGNEGVLALVCDSTNAQVERESITETEVSHNLAKIITEARGQVAITTFASNVGRVKSIALAAEAAGRRVLLVGRSMKRSAQVAAELGLMEGLAPFLSEEDYDSTPRDKIVLVLTGSQGEARAALAKIARDEMRDITLVEGDVIIYSSRSIPGNEKAIIETQNRLIDRGIEVITDHDAPVHVSGHPPRGHLRQMYEWTKPQILVPVHGEAMHLAAQAAFGEEMGISTIAEIRNGDMLRLAPGAVEVVDEVPVGRIYKDGKLLGDEDELGIRERRKLSYVGHVTVSFLLDKTGELAGEVQLVAYGLPETDGRGELMEDILFDAVEAAINNIPNKRRKDEDVVREAARKAVRSTVNGIWGKKTIVTVFLHRV</sequence>
<proteinExistence type="predicted"/>
<dbReference type="KEGG" id="thd:BHV28_11060"/>
<gene>
    <name evidence="8" type="ORF">BHV28_11060</name>
</gene>
<keyword evidence="1" id="KW-0540">Nuclease</keyword>
<dbReference type="InterPro" id="IPR036866">
    <property type="entry name" value="RibonucZ/Hydroxyglut_hydro"/>
</dbReference>
<protein>
    <submittedName>
        <fullName evidence="8">MBL fold metallo-hydrolase</fullName>
    </submittedName>
</protein>
<evidence type="ECO:0000256" key="4">
    <source>
        <dbReference type="ARBA" id="ARBA00022833"/>
    </source>
</evidence>
<dbReference type="PANTHER" id="PTHR43694:SF1">
    <property type="entry name" value="RIBONUCLEASE J"/>
    <property type="match status" value="1"/>
</dbReference>
<dbReference type="InterPro" id="IPR041636">
    <property type="entry name" value="RNase_J_C"/>
</dbReference>
<dbReference type="InterPro" id="IPR001279">
    <property type="entry name" value="Metallo-B-lactamas"/>
</dbReference>
<dbReference type="SUPFAM" id="SSF56281">
    <property type="entry name" value="Metallo-hydrolase/oxidoreductase"/>
    <property type="match status" value="1"/>
</dbReference>
<keyword evidence="4" id="KW-0862">Zinc</keyword>
<evidence type="ECO:0000313" key="9">
    <source>
        <dbReference type="Proteomes" id="UP000188912"/>
    </source>
</evidence>
<reference evidence="8 9" key="2">
    <citation type="journal article" date="2016" name="Sci. Rep.">
        <title>The genome of Rhizobiales bacteria in predatory ants reveals urease gene functions but no genes for nitrogen fixation.</title>
        <authorList>
            <person name="Neuvonen M.M."/>
            <person name="Tamarit D."/>
            <person name="Naslund K."/>
            <person name="Liebig J."/>
            <person name="Feldhaar H."/>
            <person name="Moran N.A."/>
            <person name="Guy L."/>
            <person name="Andersson S.G."/>
        </authorList>
    </citation>
    <scope>NUCLEOTIDE SEQUENCE [LARGE SCALE GENOMIC DNA]</scope>
    <source>
        <strain evidence="8 9">Hsal</strain>
    </source>
</reference>
<reference evidence="8 9" key="1">
    <citation type="journal article" date="2010" name="Science">
        <title>Genomic comparison of the ants Camponotus floridanus and Harpegnathos saltator.</title>
        <authorList>
            <person name="Bonasio R."/>
            <person name="Zhang G."/>
            <person name="Ye C."/>
            <person name="Mutti N.S."/>
            <person name="Fang X."/>
            <person name="Qin N."/>
            <person name="Donahue G."/>
            <person name="Yang P."/>
            <person name="Li Q."/>
            <person name="Li C."/>
            <person name="Zhang P."/>
            <person name="Huang Z."/>
            <person name="Berger S.L."/>
            <person name="Reinberg D."/>
            <person name="Wang J."/>
            <person name="Liebig J."/>
        </authorList>
    </citation>
    <scope>NUCLEOTIDE SEQUENCE [LARGE SCALE GENOMIC DNA]</scope>
    <source>
        <strain evidence="8 9">Hsal</strain>
    </source>
</reference>
<dbReference type="EMBL" id="CP017315">
    <property type="protein sequence ID" value="AQS41794.1"/>
    <property type="molecule type" value="Genomic_DNA"/>
</dbReference>
<evidence type="ECO:0000256" key="1">
    <source>
        <dbReference type="ARBA" id="ARBA00022722"/>
    </source>
</evidence>
<dbReference type="SMART" id="SM00849">
    <property type="entry name" value="Lactamase_B"/>
    <property type="match status" value="1"/>
</dbReference>
<dbReference type="PANTHER" id="PTHR43694">
    <property type="entry name" value="RIBONUCLEASE J"/>
    <property type="match status" value="1"/>
</dbReference>